<dbReference type="Proteomes" id="UP000439903">
    <property type="component" value="Unassembled WGS sequence"/>
</dbReference>
<evidence type="ECO:0000313" key="3">
    <source>
        <dbReference type="Proteomes" id="UP000439903"/>
    </source>
</evidence>
<dbReference type="AlphaFoldDB" id="A0A8H4AZN6"/>
<feature type="transmembrane region" description="Helical" evidence="1">
    <location>
        <begin position="65"/>
        <end position="81"/>
    </location>
</feature>
<keyword evidence="1" id="KW-0812">Transmembrane</keyword>
<keyword evidence="1" id="KW-0472">Membrane</keyword>
<feature type="transmembrane region" description="Helical" evidence="1">
    <location>
        <begin position="34"/>
        <end position="53"/>
    </location>
</feature>
<proteinExistence type="predicted"/>
<gene>
    <name evidence="2" type="ORF">F8M41_000474</name>
</gene>
<dbReference type="EMBL" id="WTPW01000104">
    <property type="protein sequence ID" value="KAF0547703.1"/>
    <property type="molecule type" value="Genomic_DNA"/>
</dbReference>
<evidence type="ECO:0000256" key="1">
    <source>
        <dbReference type="SAM" id="Phobius"/>
    </source>
</evidence>
<comment type="caution">
    <text evidence="2">The sequence shown here is derived from an EMBL/GenBank/DDBJ whole genome shotgun (WGS) entry which is preliminary data.</text>
</comment>
<name>A0A8H4AZN6_GIGMA</name>
<organism evidence="2 3">
    <name type="scientific">Gigaspora margarita</name>
    <dbReference type="NCBI Taxonomy" id="4874"/>
    <lineage>
        <taxon>Eukaryota</taxon>
        <taxon>Fungi</taxon>
        <taxon>Fungi incertae sedis</taxon>
        <taxon>Mucoromycota</taxon>
        <taxon>Glomeromycotina</taxon>
        <taxon>Glomeromycetes</taxon>
        <taxon>Diversisporales</taxon>
        <taxon>Gigasporaceae</taxon>
        <taxon>Gigaspora</taxon>
    </lineage>
</organism>
<reference evidence="2 3" key="1">
    <citation type="journal article" date="2019" name="Environ. Microbiol.">
        <title>At the nexus of three kingdoms: the genome of the mycorrhizal fungus Gigaspora margarita provides insights into plant, endobacterial and fungal interactions.</title>
        <authorList>
            <person name="Venice F."/>
            <person name="Ghignone S."/>
            <person name="Salvioli di Fossalunga A."/>
            <person name="Amselem J."/>
            <person name="Novero M."/>
            <person name="Xianan X."/>
            <person name="Sedzielewska Toro K."/>
            <person name="Morin E."/>
            <person name="Lipzen A."/>
            <person name="Grigoriev I.V."/>
            <person name="Henrissat B."/>
            <person name="Martin F.M."/>
            <person name="Bonfante P."/>
        </authorList>
    </citation>
    <scope>NUCLEOTIDE SEQUENCE [LARGE SCALE GENOMIC DNA]</scope>
    <source>
        <strain evidence="2 3">BEG34</strain>
    </source>
</reference>
<keyword evidence="3" id="KW-1185">Reference proteome</keyword>
<keyword evidence="1" id="KW-1133">Transmembrane helix</keyword>
<sequence length="82" mass="9241">MQCKLYLQDLGLALLGRHNRSSFEQYYHWSWRRYYHCPWGVIIVGIGGVTIIGPGSSGNIGSEDLIFLVLGVVLSLVLIFRS</sequence>
<evidence type="ECO:0000313" key="2">
    <source>
        <dbReference type="EMBL" id="KAF0547703.1"/>
    </source>
</evidence>
<protein>
    <submittedName>
        <fullName evidence="2">Uncharacterized protein</fullName>
    </submittedName>
</protein>
<accession>A0A8H4AZN6</accession>